<reference evidence="12" key="1">
    <citation type="submission" date="2022-06" db="EMBL/GenBank/DDBJ databases">
        <authorList>
            <person name="Berger JAMES D."/>
            <person name="Berger JAMES D."/>
        </authorList>
    </citation>
    <scope>NUCLEOTIDE SEQUENCE [LARGE SCALE GENOMIC DNA]</scope>
</reference>
<evidence type="ECO:0000256" key="5">
    <source>
        <dbReference type="ARBA" id="ARBA00022846"/>
    </source>
</evidence>
<sequence length="411" mass="47999">MNYDSRPISARPGDENIPEFEEFRDFRVSHRYGTREPTVISHLLLKAACYAQGPKEEAGKIARVEGIQFNTVESLALNFQNILRIENLNGFTNLTKLQLNNNIIEKIENLDGLVNLTWLDLSFNRISKIENLHKLTKIEDLSLFNNQISLMEGLDEMKNLKYLSIGNNEIAELENVMYLRKFDKLESVNLSGNPLTNNQSYIHYICAFLPQIQYLDYKKISQTVAMNKLEETPEIQTQFIEEILAEYRKKIDDLWDQLMANEMIISEQIEDVVKEFERNIRDMIAYFVESAQNYLSKCREAAIGFHERLTEATLPYAERLGKNELTETDQILFPDRDTMINSLAQSKDNQSLRMDECEESLIRRANQWCDELVESIYQQEVFERHKNRVTEINLFIDHQRAELDAFDLAAI</sequence>
<evidence type="ECO:0000256" key="10">
    <source>
        <dbReference type="ARBA" id="ARBA00038378"/>
    </source>
</evidence>
<dbReference type="SUPFAM" id="SSF52058">
    <property type="entry name" value="L domain-like"/>
    <property type="match status" value="1"/>
</dbReference>
<keyword evidence="9" id="KW-0966">Cell projection</keyword>
<evidence type="ECO:0000256" key="3">
    <source>
        <dbReference type="ARBA" id="ARBA00022614"/>
    </source>
</evidence>
<keyword evidence="5" id="KW-0282">Flagellum</keyword>
<evidence type="ECO:0000256" key="2">
    <source>
        <dbReference type="ARBA" id="ARBA00022490"/>
    </source>
</evidence>
<keyword evidence="4" id="KW-0677">Repeat</keyword>
<proteinExistence type="inferred from homology"/>
<dbReference type="SMART" id="SM00365">
    <property type="entry name" value="LRR_SD22"/>
    <property type="match status" value="4"/>
</dbReference>
<protein>
    <recommendedName>
        <fullName evidence="11">Dynein regulatory complex subunit 3</fullName>
    </recommendedName>
</protein>
<evidence type="ECO:0000313" key="12">
    <source>
        <dbReference type="Proteomes" id="UP000050795"/>
    </source>
</evidence>
<organism evidence="12 13">
    <name type="scientific">Trichobilharzia regenti</name>
    <name type="common">Nasal bird schistosome</name>
    <dbReference type="NCBI Taxonomy" id="157069"/>
    <lineage>
        <taxon>Eukaryota</taxon>
        <taxon>Metazoa</taxon>
        <taxon>Spiralia</taxon>
        <taxon>Lophotrochozoa</taxon>
        <taxon>Platyhelminthes</taxon>
        <taxon>Trematoda</taxon>
        <taxon>Digenea</taxon>
        <taxon>Strigeidida</taxon>
        <taxon>Schistosomatoidea</taxon>
        <taxon>Schistosomatidae</taxon>
        <taxon>Trichobilharzia</taxon>
    </lineage>
</organism>
<keyword evidence="8" id="KW-0206">Cytoskeleton</keyword>
<dbReference type="PROSITE" id="PS51450">
    <property type="entry name" value="LRR"/>
    <property type="match status" value="3"/>
</dbReference>
<keyword evidence="6" id="KW-0175">Coiled coil</keyword>
<keyword evidence="2" id="KW-0963">Cytoplasm</keyword>
<comment type="similarity">
    <text evidence="10">Belongs to the DRC3 family.</text>
</comment>
<dbReference type="AlphaFoldDB" id="A0AA85JKF9"/>
<name>A0AA85JKF9_TRIRE</name>
<evidence type="ECO:0000313" key="13">
    <source>
        <dbReference type="WBParaSite" id="TREG1_24550.1"/>
    </source>
</evidence>
<dbReference type="PANTHER" id="PTHR45973">
    <property type="entry name" value="PROTEIN PHOSPHATASE 1 REGULATORY SUBUNIT SDS22-RELATED"/>
    <property type="match status" value="1"/>
</dbReference>
<dbReference type="InterPro" id="IPR050576">
    <property type="entry name" value="Cilia_flagella_integrity"/>
</dbReference>
<evidence type="ECO:0000256" key="1">
    <source>
        <dbReference type="ARBA" id="ARBA00004611"/>
    </source>
</evidence>
<comment type="subcellular location">
    <subcellularLocation>
        <location evidence="1">Cytoplasm</location>
        <location evidence="1">Cytoskeleton</location>
        <location evidence="1">Flagellum axoneme</location>
    </subcellularLocation>
</comment>
<evidence type="ECO:0000256" key="9">
    <source>
        <dbReference type="ARBA" id="ARBA00023273"/>
    </source>
</evidence>
<dbReference type="Pfam" id="PF14580">
    <property type="entry name" value="LRR_9"/>
    <property type="match status" value="1"/>
</dbReference>
<evidence type="ECO:0000256" key="6">
    <source>
        <dbReference type="ARBA" id="ARBA00023054"/>
    </source>
</evidence>
<dbReference type="WBParaSite" id="TREG1_24550.1">
    <property type="protein sequence ID" value="TREG1_24550.1"/>
    <property type="gene ID" value="TREG1_24550"/>
</dbReference>
<keyword evidence="12" id="KW-1185">Reference proteome</keyword>
<evidence type="ECO:0000256" key="7">
    <source>
        <dbReference type="ARBA" id="ARBA00023069"/>
    </source>
</evidence>
<dbReference type="Gene3D" id="3.80.10.10">
    <property type="entry name" value="Ribonuclease Inhibitor"/>
    <property type="match status" value="2"/>
</dbReference>
<evidence type="ECO:0000256" key="4">
    <source>
        <dbReference type="ARBA" id="ARBA00022737"/>
    </source>
</evidence>
<dbReference type="InterPro" id="IPR032675">
    <property type="entry name" value="LRR_dom_sf"/>
</dbReference>
<keyword evidence="7" id="KW-0969">Cilium</keyword>
<dbReference type="InterPro" id="IPR001611">
    <property type="entry name" value="Leu-rich_rpt"/>
</dbReference>
<dbReference type="PANTHER" id="PTHR45973:SF12">
    <property type="entry name" value="DYNEIN REGULATORY COMPLEX SUBUNIT 3"/>
    <property type="match status" value="1"/>
</dbReference>
<keyword evidence="3" id="KW-0433">Leucine-rich repeat</keyword>
<accession>A0AA85JKF9</accession>
<evidence type="ECO:0000256" key="8">
    <source>
        <dbReference type="ARBA" id="ARBA00023212"/>
    </source>
</evidence>
<reference evidence="13" key="2">
    <citation type="submission" date="2023-11" db="UniProtKB">
        <authorList>
            <consortium name="WormBaseParasite"/>
        </authorList>
    </citation>
    <scope>IDENTIFICATION</scope>
</reference>
<evidence type="ECO:0000256" key="11">
    <source>
        <dbReference type="ARBA" id="ARBA00040950"/>
    </source>
</evidence>
<dbReference type="Proteomes" id="UP000050795">
    <property type="component" value="Unassembled WGS sequence"/>
</dbReference>
<dbReference type="GO" id="GO:0005929">
    <property type="term" value="C:cilium"/>
    <property type="evidence" value="ECO:0007669"/>
    <property type="project" value="TreeGrafter"/>
</dbReference>